<dbReference type="PANTHER" id="PTHR12243:SF67">
    <property type="entry name" value="COREPRESSOR OF PANGOLIN, ISOFORM A-RELATED"/>
    <property type="match status" value="1"/>
</dbReference>
<dbReference type="EMBL" id="AP028924">
    <property type="protein sequence ID" value="BET03406.1"/>
    <property type="molecule type" value="Genomic_DNA"/>
</dbReference>
<feature type="compositionally biased region" description="Basic and acidic residues" evidence="1">
    <location>
        <begin position="512"/>
        <end position="530"/>
    </location>
</feature>
<keyword evidence="4" id="KW-1185">Reference proteome</keyword>
<evidence type="ECO:0000313" key="3">
    <source>
        <dbReference type="EMBL" id="BET03406.1"/>
    </source>
</evidence>
<dbReference type="Proteomes" id="UP001307889">
    <property type="component" value="Chromosome 16"/>
</dbReference>
<feature type="region of interest" description="Disordered" evidence="1">
    <location>
        <begin position="1"/>
        <end position="83"/>
    </location>
</feature>
<dbReference type="SMART" id="SM00595">
    <property type="entry name" value="MADF"/>
    <property type="match status" value="1"/>
</dbReference>
<feature type="compositionally biased region" description="Polar residues" evidence="1">
    <location>
        <begin position="63"/>
        <end position="75"/>
    </location>
</feature>
<name>A0ABN7BGB2_9HEMI</name>
<feature type="compositionally biased region" description="Polar residues" evidence="1">
    <location>
        <begin position="216"/>
        <end position="226"/>
    </location>
</feature>
<feature type="compositionally biased region" description="Polar residues" evidence="1">
    <location>
        <begin position="380"/>
        <end position="389"/>
    </location>
</feature>
<feature type="compositionally biased region" description="Polar residues" evidence="1">
    <location>
        <begin position="304"/>
        <end position="317"/>
    </location>
</feature>
<organism evidence="3 4">
    <name type="scientific">Nesidiocoris tenuis</name>
    <dbReference type="NCBI Taxonomy" id="355587"/>
    <lineage>
        <taxon>Eukaryota</taxon>
        <taxon>Metazoa</taxon>
        <taxon>Ecdysozoa</taxon>
        <taxon>Arthropoda</taxon>
        <taxon>Hexapoda</taxon>
        <taxon>Insecta</taxon>
        <taxon>Pterygota</taxon>
        <taxon>Neoptera</taxon>
        <taxon>Paraneoptera</taxon>
        <taxon>Hemiptera</taxon>
        <taxon>Heteroptera</taxon>
        <taxon>Panheteroptera</taxon>
        <taxon>Cimicomorpha</taxon>
        <taxon>Miridae</taxon>
        <taxon>Dicyphina</taxon>
        <taxon>Nesidiocoris</taxon>
    </lineage>
</organism>
<evidence type="ECO:0000259" key="2">
    <source>
        <dbReference type="PROSITE" id="PS51029"/>
    </source>
</evidence>
<feature type="compositionally biased region" description="Low complexity" evidence="1">
    <location>
        <begin position="470"/>
        <end position="479"/>
    </location>
</feature>
<feature type="domain" description="MADF" evidence="2">
    <location>
        <begin position="113"/>
        <end position="197"/>
    </location>
</feature>
<dbReference type="InterPro" id="IPR006578">
    <property type="entry name" value="MADF-dom"/>
</dbReference>
<accession>A0ABN7BGB2</accession>
<feature type="compositionally biased region" description="Basic and acidic residues" evidence="1">
    <location>
        <begin position="34"/>
        <end position="43"/>
    </location>
</feature>
<dbReference type="InterPro" id="IPR039353">
    <property type="entry name" value="TF_Adf1"/>
</dbReference>
<feature type="compositionally biased region" description="Basic and acidic residues" evidence="1">
    <location>
        <begin position="251"/>
        <end position="270"/>
    </location>
</feature>
<feature type="region of interest" description="Disordered" evidence="1">
    <location>
        <begin position="460"/>
        <end position="530"/>
    </location>
</feature>
<evidence type="ECO:0000256" key="1">
    <source>
        <dbReference type="SAM" id="MobiDB-lite"/>
    </source>
</evidence>
<protein>
    <recommendedName>
        <fullName evidence="2">MADF domain-containing protein</fullName>
    </recommendedName>
</protein>
<feature type="compositionally biased region" description="Acidic residues" evidence="1">
    <location>
        <begin position="231"/>
        <end position="243"/>
    </location>
</feature>
<dbReference type="Pfam" id="PF10545">
    <property type="entry name" value="MADF_DNA_bdg"/>
    <property type="match status" value="1"/>
</dbReference>
<gene>
    <name evidence="3" type="ORF">NTJ_16224</name>
</gene>
<evidence type="ECO:0000313" key="4">
    <source>
        <dbReference type="Proteomes" id="UP001307889"/>
    </source>
</evidence>
<dbReference type="PROSITE" id="PS51029">
    <property type="entry name" value="MADF"/>
    <property type="match status" value="1"/>
</dbReference>
<reference evidence="3 4" key="1">
    <citation type="submission" date="2023-09" db="EMBL/GenBank/DDBJ databases">
        <title>Nesidiocoris tenuis whole genome shotgun sequence.</title>
        <authorList>
            <person name="Shibata T."/>
            <person name="Shimoda M."/>
            <person name="Kobayashi T."/>
            <person name="Uehara T."/>
        </authorList>
    </citation>
    <scope>NUCLEOTIDE SEQUENCE [LARGE SCALE GENOMIC DNA]</scope>
    <source>
        <strain evidence="3 4">Japan</strain>
    </source>
</reference>
<feature type="region of interest" description="Disordered" evidence="1">
    <location>
        <begin position="208"/>
        <end position="348"/>
    </location>
</feature>
<proteinExistence type="predicted"/>
<feature type="compositionally biased region" description="Polar residues" evidence="1">
    <location>
        <begin position="20"/>
        <end position="33"/>
    </location>
</feature>
<feature type="compositionally biased region" description="Polar residues" evidence="1">
    <location>
        <begin position="405"/>
        <end position="427"/>
    </location>
</feature>
<sequence>MAGQTNQHDCIILSDEDSIDTTSVQTTPSNSSPKESKNFDKFLKTASPSSSAVSDTAAGSEDPTCTQTGVPQEQTALVEPKKPSGSLKVLESMLTQMMGEMPPAQLAEVAKHAMIDIVRQFPPLWKSNNEYYHNNKYCALLWTNIAGVLNISVTTAKIRWRKLRDLYKKEYLKSERTGIESQHPLFQRLNFLKEEILLIKQRADKLRGAVAKPPTSAGTHTANHNTALPDDNNDADDDDDDDCMIINLDLNDERRDDRKANENEARKPSDKPTSSTEPTLPVIHPRKLSELQTLLRSPSDDINVPSSSYYTKESVQKNAKRKSRSRSPETGAKLQKVPRAGSPRSLSPEIEYDGEAIKSKIFLTHTFPDITWKKTPPQVMDSSITSNTPVEKAPTKISKIKSTARKSTGAQYLPKSNLNPLCSSSTQAEERPPPQPECNTLKSAKKIDVPKAKNISGIISSSEAKKVTPKRTVPTKAPAESVEPAPADETPKNVEAPASLSKPEIGPSPLKVEIESNKTDLDKSNDASDWGKENENFLLSLLPEVNSMTDKQFRKFRTYSSALISLILDGE</sequence>
<dbReference type="PANTHER" id="PTHR12243">
    <property type="entry name" value="MADF DOMAIN TRANSCRIPTION FACTOR"/>
    <property type="match status" value="1"/>
</dbReference>
<feature type="region of interest" description="Disordered" evidence="1">
    <location>
        <begin position="378"/>
        <end position="445"/>
    </location>
</feature>